<reference evidence="1 2" key="2">
    <citation type="submission" date="2023-11" db="EMBL/GenBank/DDBJ databases">
        <authorList>
            <person name="Lara A.C."/>
            <person name="Chronakova A."/>
        </authorList>
    </citation>
    <scope>NUCLEOTIDE SEQUENCE [LARGE SCALE GENOMIC DNA]</scope>
    <source>
        <strain evidence="1 2">BCCO 10_0856</strain>
    </source>
</reference>
<proteinExistence type="predicted"/>
<sequence length="75" mass="8524">MAEFRYGIDGRGKAIFVVRGVGIRGSDELGKPRLMLVLEEESEGPEPLFRDPQFGDRQEAFRRRLLLDSDLTARS</sequence>
<gene>
    <name evidence="1" type="ORF">SK803_15860</name>
</gene>
<dbReference type="EMBL" id="JAXAVW010000012">
    <property type="protein sequence ID" value="MDX8031701.1"/>
    <property type="molecule type" value="Genomic_DNA"/>
</dbReference>
<dbReference type="Proteomes" id="UP001285521">
    <property type="component" value="Unassembled WGS sequence"/>
</dbReference>
<organism evidence="1 2">
    <name type="scientific">Lentzea miocenica</name>
    <dbReference type="NCBI Taxonomy" id="3095431"/>
    <lineage>
        <taxon>Bacteria</taxon>
        <taxon>Bacillati</taxon>
        <taxon>Actinomycetota</taxon>
        <taxon>Actinomycetes</taxon>
        <taxon>Pseudonocardiales</taxon>
        <taxon>Pseudonocardiaceae</taxon>
        <taxon>Lentzea</taxon>
    </lineage>
</organism>
<name>A0ABU4T0K6_9PSEU</name>
<comment type="caution">
    <text evidence="1">The sequence shown here is derived from an EMBL/GenBank/DDBJ whole genome shotgun (WGS) entry which is preliminary data.</text>
</comment>
<keyword evidence="2" id="KW-1185">Reference proteome</keyword>
<evidence type="ECO:0000313" key="2">
    <source>
        <dbReference type="Proteomes" id="UP001285521"/>
    </source>
</evidence>
<reference evidence="1 2" key="1">
    <citation type="submission" date="2023-11" db="EMBL/GenBank/DDBJ databases">
        <title>Lentzea sokolovensis, sp. nov., Lentzea kristufkii, sp. nov., and Lentzea miocenensis, sp. nov., rare actinobacteria from Sokolov Coal Basin, Miocene lacustrine sediment, Czech Republic.</title>
        <authorList>
            <person name="Lara A."/>
            <person name="Kotroba L."/>
            <person name="Nouioui I."/>
            <person name="Neumann-Schaal M."/>
            <person name="Mast Y."/>
            <person name="Chronakova A."/>
        </authorList>
    </citation>
    <scope>NUCLEOTIDE SEQUENCE [LARGE SCALE GENOMIC DNA]</scope>
    <source>
        <strain evidence="1 2">BCCO 10_0856</strain>
    </source>
</reference>
<protein>
    <submittedName>
        <fullName evidence="1">Uncharacterized protein</fullName>
    </submittedName>
</protein>
<accession>A0ABU4T0K6</accession>
<dbReference type="RefSeq" id="WP_319966757.1">
    <property type="nucleotide sequence ID" value="NZ_JAXAVW010000012.1"/>
</dbReference>
<evidence type="ECO:0000313" key="1">
    <source>
        <dbReference type="EMBL" id="MDX8031701.1"/>
    </source>
</evidence>